<accession>A0AAV9BQV7</accession>
<sequence length="61" mass="7009">MDGRVTLQKECFRINPENGQEEHVRDHLNKAMVAEDTDVHCLEGLIKLESLISGLEMKMKQ</sequence>
<dbReference type="PANTHER" id="PTHR23177">
    <property type="entry name" value="MKIAA1688 PROTEIN"/>
    <property type="match status" value="1"/>
</dbReference>
<proteinExistence type="predicted"/>
<dbReference type="InterPro" id="IPR044785">
    <property type="entry name" value="RopGAP1-5"/>
</dbReference>
<evidence type="ECO:0000256" key="1">
    <source>
        <dbReference type="ARBA" id="ARBA00022468"/>
    </source>
</evidence>
<organism evidence="2 3">
    <name type="scientific">Acorus gramineus</name>
    <name type="common">Dwarf sweet flag</name>
    <dbReference type="NCBI Taxonomy" id="55184"/>
    <lineage>
        <taxon>Eukaryota</taxon>
        <taxon>Viridiplantae</taxon>
        <taxon>Streptophyta</taxon>
        <taxon>Embryophyta</taxon>
        <taxon>Tracheophyta</taxon>
        <taxon>Spermatophyta</taxon>
        <taxon>Magnoliopsida</taxon>
        <taxon>Liliopsida</taxon>
        <taxon>Acoraceae</taxon>
        <taxon>Acorus</taxon>
    </lineage>
</organism>
<dbReference type="GO" id="GO:0005096">
    <property type="term" value="F:GTPase activator activity"/>
    <property type="evidence" value="ECO:0007669"/>
    <property type="project" value="UniProtKB-KW"/>
</dbReference>
<name>A0AAV9BQV7_ACOGR</name>
<dbReference type="EMBL" id="JAUJYN010000002">
    <property type="protein sequence ID" value="KAK1279120.1"/>
    <property type="molecule type" value="Genomic_DNA"/>
</dbReference>
<reference evidence="2" key="1">
    <citation type="journal article" date="2023" name="Nat. Commun.">
        <title>Diploid and tetraploid genomes of Acorus and the evolution of monocots.</title>
        <authorList>
            <person name="Ma L."/>
            <person name="Liu K.W."/>
            <person name="Li Z."/>
            <person name="Hsiao Y.Y."/>
            <person name="Qi Y."/>
            <person name="Fu T."/>
            <person name="Tang G.D."/>
            <person name="Zhang D."/>
            <person name="Sun W.H."/>
            <person name="Liu D.K."/>
            <person name="Li Y."/>
            <person name="Chen G.Z."/>
            <person name="Liu X.D."/>
            <person name="Liao X.Y."/>
            <person name="Jiang Y.T."/>
            <person name="Yu X."/>
            <person name="Hao Y."/>
            <person name="Huang J."/>
            <person name="Zhao X.W."/>
            <person name="Ke S."/>
            <person name="Chen Y.Y."/>
            <person name="Wu W.L."/>
            <person name="Hsu J.L."/>
            <person name="Lin Y.F."/>
            <person name="Huang M.D."/>
            <person name="Li C.Y."/>
            <person name="Huang L."/>
            <person name="Wang Z.W."/>
            <person name="Zhao X."/>
            <person name="Zhong W.Y."/>
            <person name="Peng D.H."/>
            <person name="Ahmad S."/>
            <person name="Lan S."/>
            <person name="Zhang J.S."/>
            <person name="Tsai W.C."/>
            <person name="Van de Peer Y."/>
            <person name="Liu Z.J."/>
        </authorList>
    </citation>
    <scope>NUCLEOTIDE SEQUENCE</scope>
    <source>
        <strain evidence="2">SCP</strain>
    </source>
</reference>
<keyword evidence="1" id="KW-0343">GTPase activation</keyword>
<evidence type="ECO:0000313" key="3">
    <source>
        <dbReference type="Proteomes" id="UP001179952"/>
    </source>
</evidence>
<protein>
    <submittedName>
        <fullName evidence="2">Uncharacterized protein</fullName>
    </submittedName>
</protein>
<reference evidence="2" key="2">
    <citation type="submission" date="2023-06" db="EMBL/GenBank/DDBJ databases">
        <authorList>
            <person name="Ma L."/>
            <person name="Liu K.-W."/>
            <person name="Li Z."/>
            <person name="Hsiao Y.-Y."/>
            <person name="Qi Y."/>
            <person name="Fu T."/>
            <person name="Tang G."/>
            <person name="Zhang D."/>
            <person name="Sun W.-H."/>
            <person name="Liu D.-K."/>
            <person name="Li Y."/>
            <person name="Chen G.-Z."/>
            <person name="Liu X.-D."/>
            <person name="Liao X.-Y."/>
            <person name="Jiang Y.-T."/>
            <person name="Yu X."/>
            <person name="Hao Y."/>
            <person name="Huang J."/>
            <person name="Zhao X.-W."/>
            <person name="Ke S."/>
            <person name="Chen Y.-Y."/>
            <person name="Wu W.-L."/>
            <person name="Hsu J.-L."/>
            <person name="Lin Y.-F."/>
            <person name="Huang M.-D."/>
            <person name="Li C.-Y."/>
            <person name="Huang L."/>
            <person name="Wang Z.-W."/>
            <person name="Zhao X."/>
            <person name="Zhong W.-Y."/>
            <person name="Peng D.-H."/>
            <person name="Ahmad S."/>
            <person name="Lan S."/>
            <person name="Zhang J.-S."/>
            <person name="Tsai W.-C."/>
            <person name="Van De Peer Y."/>
            <person name="Liu Z.-J."/>
        </authorList>
    </citation>
    <scope>NUCLEOTIDE SEQUENCE</scope>
    <source>
        <strain evidence="2">SCP</strain>
        <tissue evidence="2">Leaves</tissue>
    </source>
</reference>
<dbReference type="Proteomes" id="UP001179952">
    <property type="component" value="Unassembled WGS sequence"/>
</dbReference>
<comment type="caution">
    <text evidence="2">The sequence shown here is derived from an EMBL/GenBank/DDBJ whole genome shotgun (WGS) entry which is preliminary data.</text>
</comment>
<dbReference type="PANTHER" id="PTHR23177:SF35">
    <property type="entry name" value="RHO GTPASE-ACTIVATING PROTEIN GACA"/>
    <property type="match status" value="1"/>
</dbReference>
<dbReference type="AlphaFoldDB" id="A0AAV9BQV7"/>
<evidence type="ECO:0000313" key="2">
    <source>
        <dbReference type="EMBL" id="KAK1279120.1"/>
    </source>
</evidence>
<keyword evidence="3" id="KW-1185">Reference proteome</keyword>
<gene>
    <name evidence="2" type="ORF">QJS04_geneDACA021114</name>
</gene>